<accession>A0ABP8XHN3</accession>
<proteinExistence type="predicted"/>
<keyword evidence="3" id="KW-1185">Reference proteome</keyword>
<evidence type="ECO:0000313" key="2">
    <source>
        <dbReference type="EMBL" id="GAA4707833.1"/>
    </source>
</evidence>
<evidence type="ECO:0000256" key="1">
    <source>
        <dbReference type="SAM" id="MobiDB-lite"/>
    </source>
</evidence>
<sequence>MSEQPTGNHPVPTHPNPDADNAARVPGPIDIAGTLESPAQEALNAFHARWQLYARSEDFELRDPEASPDVASIGIARREAASSQVVRVSAQEHTTWIRLSVSKSKRPADMTAAARVLRISLDETSDVLLAASTALRHMRTVARLATDLYSARSNADALERTLDLEAHTAGLDAAVLKDPRAQRSHVGVWEDTRDRFNAEHGPATVVATGSRARSDLIWRFGDLVKEQDALWTAPIKTWLWSGSTPERPGNIVQMLALLPRAASNVAARIARIRQLEQDLHVVEECQRIIAGLEDAHERLANAEALHSARLEERRLVDAVLAAVKDAATPVERPTSAAPYTGRPAPQTSRTLEPPTTPGPGHARGPAGPPSLWPV</sequence>
<evidence type="ECO:0000313" key="3">
    <source>
        <dbReference type="Proteomes" id="UP001500843"/>
    </source>
</evidence>
<protein>
    <submittedName>
        <fullName evidence="2">Uncharacterized protein</fullName>
    </submittedName>
</protein>
<name>A0ABP8XHN3_9MICO</name>
<reference evidence="3" key="1">
    <citation type="journal article" date="2019" name="Int. J. Syst. Evol. Microbiol.">
        <title>The Global Catalogue of Microorganisms (GCM) 10K type strain sequencing project: providing services to taxonomists for standard genome sequencing and annotation.</title>
        <authorList>
            <consortium name="The Broad Institute Genomics Platform"/>
            <consortium name="The Broad Institute Genome Sequencing Center for Infectious Disease"/>
            <person name="Wu L."/>
            <person name="Ma J."/>
        </authorList>
    </citation>
    <scope>NUCLEOTIDE SEQUENCE [LARGE SCALE GENOMIC DNA]</scope>
    <source>
        <strain evidence="3">JCM 17975</strain>
    </source>
</reference>
<feature type="region of interest" description="Disordered" evidence="1">
    <location>
        <begin position="1"/>
        <end position="30"/>
    </location>
</feature>
<dbReference type="Proteomes" id="UP001500843">
    <property type="component" value="Unassembled WGS sequence"/>
</dbReference>
<organism evidence="2 3">
    <name type="scientific">Promicromonospora umidemergens</name>
    <dbReference type="NCBI Taxonomy" id="629679"/>
    <lineage>
        <taxon>Bacteria</taxon>
        <taxon>Bacillati</taxon>
        <taxon>Actinomycetota</taxon>
        <taxon>Actinomycetes</taxon>
        <taxon>Micrococcales</taxon>
        <taxon>Promicromonosporaceae</taxon>
        <taxon>Promicromonospora</taxon>
    </lineage>
</organism>
<dbReference type="RefSeq" id="WP_253873233.1">
    <property type="nucleotide sequence ID" value="NZ_BAABHM010000013.1"/>
</dbReference>
<dbReference type="EMBL" id="BAABHM010000013">
    <property type="protein sequence ID" value="GAA4707833.1"/>
    <property type="molecule type" value="Genomic_DNA"/>
</dbReference>
<gene>
    <name evidence="2" type="ORF">GCM10023198_32930</name>
</gene>
<feature type="region of interest" description="Disordered" evidence="1">
    <location>
        <begin position="330"/>
        <end position="374"/>
    </location>
</feature>
<comment type="caution">
    <text evidence="2">The sequence shown here is derived from an EMBL/GenBank/DDBJ whole genome shotgun (WGS) entry which is preliminary data.</text>
</comment>